<dbReference type="AlphaFoldDB" id="A0A8J3S4G2"/>
<evidence type="ECO:0000313" key="1">
    <source>
        <dbReference type="EMBL" id="GIH88226.1"/>
    </source>
</evidence>
<dbReference type="Pfam" id="PF21274">
    <property type="entry name" value="Rng_hyd_C"/>
    <property type="match status" value="1"/>
</dbReference>
<organism evidence="1 2">
    <name type="scientific">Planobispora rosea</name>
    <dbReference type="NCBI Taxonomy" id="35762"/>
    <lineage>
        <taxon>Bacteria</taxon>
        <taxon>Bacillati</taxon>
        <taxon>Actinomycetota</taxon>
        <taxon>Actinomycetes</taxon>
        <taxon>Streptosporangiales</taxon>
        <taxon>Streptosporangiaceae</taxon>
        <taxon>Planobispora</taxon>
    </lineage>
</organism>
<comment type="caution">
    <text evidence="1">The sequence shown here is derived from an EMBL/GenBank/DDBJ whole genome shotgun (WGS) entry which is preliminary data.</text>
</comment>
<name>A0A8J3S4G2_PLARO</name>
<reference evidence="1" key="1">
    <citation type="submission" date="2021-01" db="EMBL/GenBank/DDBJ databases">
        <title>Whole genome shotgun sequence of Planobispora rosea NBRC 15558.</title>
        <authorList>
            <person name="Komaki H."/>
            <person name="Tamura T."/>
        </authorList>
    </citation>
    <scope>NUCLEOTIDE SEQUENCE</scope>
    <source>
        <strain evidence="1">NBRC 15558</strain>
    </source>
</reference>
<keyword evidence="2" id="KW-1185">Reference proteome</keyword>
<proteinExistence type="predicted"/>
<accession>A0A8J3S4G2</accession>
<protein>
    <submittedName>
        <fullName evidence="1">Uncharacterized protein</fullName>
    </submittedName>
</protein>
<evidence type="ECO:0000313" key="2">
    <source>
        <dbReference type="Proteomes" id="UP000655044"/>
    </source>
</evidence>
<sequence>MPGSHGRPLAGAFAPDLILHTGQGITSVAELMHTARPVPLDLADRPDLRETVRNWHHRVDILTAKTDLRPADALLIRPDGHVVWAAGLDESAGSATPPLREALSVWFGTPNI</sequence>
<dbReference type="EMBL" id="BOOI01000076">
    <property type="protein sequence ID" value="GIH88226.1"/>
    <property type="molecule type" value="Genomic_DNA"/>
</dbReference>
<gene>
    <name evidence="1" type="ORF">Pro02_66340</name>
</gene>
<dbReference type="Gene3D" id="3.40.30.120">
    <property type="match status" value="1"/>
</dbReference>
<dbReference type="RefSeq" id="WP_068927351.1">
    <property type="nucleotide sequence ID" value="NZ_BMQP01000050.1"/>
</dbReference>
<dbReference type="Proteomes" id="UP000655044">
    <property type="component" value="Unassembled WGS sequence"/>
</dbReference>